<name>A0A813BM36_9DINO</name>
<feature type="region of interest" description="Disordered" evidence="1">
    <location>
        <begin position="257"/>
        <end position="282"/>
    </location>
</feature>
<dbReference type="EMBL" id="CAJNJA010075175">
    <property type="protein sequence ID" value="CAE7914207.1"/>
    <property type="molecule type" value="Genomic_DNA"/>
</dbReference>
<feature type="compositionally biased region" description="Basic and acidic residues" evidence="1">
    <location>
        <begin position="33"/>
        <end position="53"/>
    </location>
</feature>
<keyword evidence="3" id="KW-1185">Reference proteome</keyword>
<comment type="caution">
    <text evidence="2">The sequence shown here is derived from an EMBL/GenBank/DDBJ whole genome shotgun (WGS) entry which is preliminary data.</text>
</comment>
<gene>
    <name evidence="2" type="ORF">SNEC2469_LOCUS31260</name>
</gene>
<reference evidence="2" key="1">
    <citation type="submission" date="2021-02" db="EMBL/GenBank/DDBJ databases">
        <authorList>
            <person name="Dougan E. K."/>
            <person name="Rhodes N."/>
            <person name="Thang M."/>
            <person name="Chan C."/>
        </authorList>
    </citation>
    <scope>NUCLEOTIDE SEQUENCE</scope>
</reference>
<feature type="compositionally biased region" description="Basic and acidic residues" evidence="1">
    <location>
        <begin position="259"/>
        <end position="273"/>
    </location>
</feature>
<dbReference type="OrthoDB" id="414122at2759"/>
<feature type="region of interest" description="Disordered" evidence="1">
    <location>
        <begin position="20"/>
        <end position="83"/>
    </location>
</feature>
<dbReference type="Proteomes" id="UP000601435">
    <property type="component" value="Unassembled WGS sequence"/>
</dbReference>
<proteinExistence type="predicted"/>
<sequence length="369" mass="39979">MQMHERQVARQRQQLEYSFAELSRNPHGMSEGEMLRSKALEQRERREQRERLRSGTPPRTAAPQAAPVVPGPGSGAAVPPGPTASFIPFGDRGLLPEAGDDVFASPEASRFHLDPSAVMTARNWSPGHSRPDVARFDLDPVTQRDWARPGTVVPDRNYTPSYMRPQLFSGPVQPGLMSQDSSPAHGTAPTLFDPTSPHAASSGQPSQPSGCLACTQRRARLAACGPLEGFCLGLLAGDPMSVMEQSRKVAEDALYQNEAGRKKAERERQKAAEEQAGAWDGGRQCAPEACRAMGVSSWPRFWAPTLGSGHENWGGGPHGLPLTKRLFRQLVSLAWSACRRLQQGMPGSERQRGCGSTLSSVPFLLPDSA</sequence>
<organism evidence="2 3">
    <name type="scientific">Symbiodinium necroappetens</name>
    <dbReference type="NCBI Taxonomy" id="1628268"/>
    <lineage>
        <taxon>Eukaryota</taxon>
        <taxon>Sar</taxon>
        <taxon>Alveolata</taxon>
        <taxon>Dinophyceae</taxon>
        <taxon>Suessiales</taxon>
        <taxon>Symbiodiniaceae</taxon>
        <taxon>Symbiodinium</taxon>
    </lineage>
</organism>
<protein>
    <submittedName>
        <fullName evidence="2">Uncharacterized protein</fullName>
    </submittedName>
</protein>
<evidence type="ECO:0000313" key="2">
    <source>
        <dbReference type="EMBL" id="CAE7914207.1"/>
    </source>
</evidence>
<evidence type="ECO:0000256" key="1">
    <source>
        <dbReference type="SAM" id="MobiDB-lite"/>
    </source>
</evidence>
<accession>A0A813BM36</accession>
<evidence type="ECO:0000313" key="3">
    <source>
        <dbReference type="Proteomes" id="UP000601435"/>
    </source>
</evidence>
<feature type="region of interest" description="Disordered" evidence="1">
    <location>
        <begin position="172"/>
        <end position="211"/>
    </location>
</feature>
<feature type="compositionally biased region" description="Polar residues" evidence="1">
    <location>
        <begin position="198"/>
        <end position="209"/>
    </location>
</feature>
<feature type="compositionally biased region" description="Low complexity" evidence="1">
    <location>
        <begin position="55"/>
        <end position="68"/>
    </location>
</feature>
<dbReference type="AlphaFoldDB" id="A0A813BM36"/>